<proteinExistence type="predicted"/>
<reference evidence="8 9" key="1">
    <citation type="submission" date="2017-09" db="EMBL/GenBank/DDBJ databases">
        <title>Sphingomonas panjinensis sp.nov., isolated from oil-contaminated soil.</title>
        <authorList>
            <person name="Wang L."/>
            <person name="Chen L."/>
        </authorList>
    </citation>
    <scope>NUCLEOTIDE SEQUENCE [LARGE SCALE GENOMIC DNA]</scope>
    <source>
        <strain evidence="8 9">FW-11</strain>
    </source>
</reference>
<evidence type="ECO:0000256" key="5">
    <source>
        <dbReference type="ARBA" id="ARBA00023136"/>
    </source>
</evidence>
<protein>
    <submittedName>
        <fullName evidence="8">MFS transporter</fullName>
    </submittedName>
</protein>
<comment type="subcellular location">
    <subcellularLocation>
        <location evidence="1">Cell membrane</location>
        <topology evidence="1">Multi-pass membrane protein</topology>
    </subcellularLocation>
</comment>
<feature type="transmembrane region" description="Helical" evidence="6">
    <location>
        <begin position="269"/>
        <end position="287"/>
    </location>
</feature>
<dbReference type="PANTHER" id="PTHR43124:SF8">
    <property type="entry name" value="INNER MEMBRANE TRANSPORT PROTEIN YDHP"/>
    <property type="match status" value="1"/>
</dbReference>
<dbReference type="InterPro" id="IPR050189">
    <property type="entry name" value="MFS_Efflux_Transporters"/>
</dbReference>
<feature type="domain" description="Major facilitator superfamily (MFS) profile" evidence="7">
    <location>
        <begin position="6"/>
        <end position="380"/>
    </location>
</feature>
<dbReference type="InterPro" id="IPR020846">
    <property type="entry name" value="MFS_dom"/>
</dbReference>
<dbReference type="Gene3D" id="1.20.1250.20">
    <property type="entry name" value="MFS general substrate transporter like domains"/>
    <property type="match status" value="1"/>
</dbReference>
<accession>A0A2T5FTQ0</accession>
<feature type="transmembrane region" description="Helical" evidence="6">
    <location>
        <begin position="325"/>
        <end position="349"/>
    </location>
</feature>
<evidence type="ECO:0000256" key="2">
    <source>
        <dbReference type="ARBA" id="ARBA00022475"/>
    </source>
</evidence>
<feature type="transmembrane region" description="Helical" evidence="6">
    <location>
        <begin position="355"/>
        <end position="375"/>
    </location>
</feature>
<keyword evidence="9" id="KW-1185">Reference proteome</keyword>
<gene>
    <name evidence="8" type="ORF">CLG96_18065</name>
</gene>
<feature type="transmembrane region" description="Helical" evidence="6">
    <location>
        <begin position="237"/>
        <end position="257"/>
    </location>
</feature>
<keyword evidence="4 6" id="KW-1133">Transmembrane helix</keyword>
<dbReference type="EMBL" id="NWBU01000018">
    <property type="protein sequence ID" value="PTQ07445.1"/>
    <property type="molecule type" value="Genomic_DNA"/>
</dbReference>
<dbReference type="InterPro" id="IPR011701">
    <property type="entry name" value="MFS"/>
</dbReference>
<organism evidence="8 9">
    <name type="scientific">Sphingomonas oleivorans</name>
    <dbReference type="NCBI Taxonomy" id="1735121"/>
    <lineage>
        <taxon>Bacteria</taxon>
        <taxon>Pseudomonadati</taxon>
        <taxon>Pseudomonadota</taxon>
        <taxon>Alphaproteobacteria</taxon>
        <taxon>Sphingomonadales</taxon>
        <taxon>Sphingomonadaceae</taxon>
        <taxon>Sphingomonas</taxon>
    </lineage>
</organism>
<keyword evidence="5 6" id="KW-0472">Membrane</keyword>
<dbReference type="GO" id="GO:0005886">
    <property type="term" value="C:plasma membrane"/>
    <property type="evidence" value="ECO:0007669"/>
    <property type="project" value="UniProtKB-SubCell"/>
</dbReference>
<evidence type="ECO:0000256" key="4">
    <source>
        <dbReference type="ARBA" id="ARBA00022989"/>
    </source>
</evidence>
<feature type="transmembrane region" description="Helical" evidence="6">
    <location>
        <begin position="203"/>
        <end position="225"/>
    </location>
</feature>
<feature type="transmembrane region" description="Helical" evidence="6">
    <location>
        <begin position="38"/>
        <end position="60"/>
    </location>
</feature>
<evidence type="ECO:0000259" key="7">
    <source>
        <dbReference type="PROSITE" id="PS50850"/>
    </source>
</evidence>
<feature type="transmembrane region" description="Helical" evidence="6">
    <location>
        <begin position="101"/>
        <end position="123"/>
    </location>
</feature>
<evidence type="ECO:0000313" key="9">
    <source>
        <dbReference type="Proteomes" id="UP000244162"/>
    </source>
</evidence>
<dbReference type="Proteomes" id="UP000244162">
    <property type="component" value="Unassembled WGS sequence"/>
</dbReference>
<keyword evidence="3 6" id="KW-0812">Transmembrane</keyword>
<dbReference type="PANTHER" id="PTHR43124">
    <property type="entry name" value="PURINE EFFLUX PUMP PBUE"/>
    <property type="match status" value="1"/>
</dbReference>
<dbReference type="AlphaFoldDB" id="A0A2T5FTQ0"/>
<feature type="transmembrane region" description="Helical" evidence="6">
    <location>
        <begin position="293"/>
        <end position="313"/>
    </location>
</feature>
<dbReference type="PROSITE" id="PS50850">
    <property type="entry name" value="MFS"/>
    <property type="match status" value="1"/>
</dbReference>
<comment type="caution">
    <text evidence="8">The sequence shown here is derived from an EMBL/GenBank/DDBJ whole genome shotgun (WGS) entry which is preliminary data.</text>
</comment>
<dbReference type="CDD" id="cd17324">
    <property type="entry name" value="MFS_NepI_like"/>
    <property type="match status" value="1"/>
</dbReference>
<dbReference type="RefSeq" id="WP_107970197.1">
    <property type="nucleotide sequence ID" value="NZ_NWBU01000018.1"/>
</dbReference>
<keyword evidence="2" id="KW-1003">Cell membrane</keyword>
<dbReference type="GO" id="GO:0022857">
    <property type="term" value="F:transmembrane transporter activity"/>
    <property type="evidence" value="ECO:0007669"/>
    <property type="project" value="InterPro"/>
</dbReference>
<dbReference type="OrthoDB" id="9788453at2"/>
<feature type="transmembrane region" description="Helical" evidence="6">
    <location>
        <begin position="162"/>
        <end position="183"/>
    </location>
</feature>
<evidence type="ECO:0000313" key="8">
    <source>
        <dbReference type="EMBL" id="PTQ07445.1"/>
    </source>
</evidence>
<name>A0A2T5FTQ0_9SPHN</name>
<dbReference type="InterPro" id="IPR036259">
    <property type="entry name" value="MFS_trans_sf"/>
</dbReference>
<feature type="transmembrane region" description="Helical" evidence="6">
    <location>
        <begin position="72"/>
        <end position="95"/>
    </location>
</feature>
<dbReference type="SUPFAM" id="SSF103473">
    <property type="entry name" value="MFS general substrate transporter"/>
    <property type="match status" value="1"/>
</dbReference>
<evidence type="ECO:0000256" key="6">
    <source>
        <dbReference type="SAM" id="Phobius"/>
    </source>
</evidence>
<evidence type="ECO:0000256" key="1">
    <source>
        <dbReference type="ARBA" id="ARBA00004651"/>
    </source>
</evidence>
<dbReference type="Pfam" id="PF07690">
    <property type="entry name" value="MFS_1"/>
    <property type="match status" value="1"/>
</dbReference>
<evidence type="ECO:0000256" key="3">
    <source>
        <dbReference type="ARBA" id="ARBA00022692"/>
    </source>
</evidence>
<feature type="transmembrane region" description="Helical" evidence="6">
    <location>
        <begin position="135"/>
        <end position="156"/>
    </location>
</feature>
<sequence>MKPNFPLLALSVGAFGIGTTEFAPMGLLPVIATDLGISIPTAGMLVTGYAMGVMVGAPLMTLGTRRIPRQTVLVGLMAIFTIGNLLSALSSSYAMLLGARIVTSLSHGAFFGVGSIVAANLVAPERRASAVATMFMGLTIATIGGVPLATLVGQLVGWRTAFAGITALGALAMLALWFALPRLDADASIDLRHEIGVLTRPPVLRALLTTVLSAGAMFTLLTYIAPILQHETGAAPALVTLMLVVVGVGFTVGNGVGGRFADRSLDGSLIAFLGMLAVLLLIFPFAMHASLPVAVAIFLWGMAAFAVVPPLQMRVMETASDAPSLASSVNVGAFNLGNALGAVVGGGVIGTGLGYAWVPIAGALLSLGGLAIVLFSRRGAAAPDMTVSRASA</sequence>